<keyword evidence="5" id="KW-1185">Reference proteome</keyword>
<dbReference type="InterPro" id="IPR051400">
    <property type="entry name" value="HAD-like_hydrolase"/>
</dbReference>
<reference evidence="4" key="1">
    <citation type="submission" date="2020-03" db="EMBL/GenBank/DDBJ databases">
        <authorList>
            <person name="Guo F."/>
        </authorList>
    </citation>
    <scope>NUCLEOTIDE SEQUENCE</scope>
    <source>
        <strain evidence="4">JCM 30134</strain>
    </source>
</reference>
<dbReference type="GO" id="GO:0050124">
    <property type="term" value="F:N-acylneuraminate-9-phosphatase activity"/>
    <property type="evidence" value="ECO:0007669"/>
    <property type="project" value="TreeGrafter"/>
</dbReference>
<dbReference type="InterPro" id="IPR036412">
    <property type="entry name" value="HAD-like_sf"/>
</dbReference>
<dbReference type="Gene3D" id="3.40.50.1000">
    <property type="entry name" value="HAD superfamily/HAD-like"/>
    <property type="match status" value="1"/>
</dbReference>
<evidence type="ECO:0000256" key="1">
    <source>
        <dbReference type="ARBA" id="ARBA00001946"/>
    </source>
</evidence>
<name>A0A9E5MLT2_9GAMM</name>
<dbReference type="InterPro" id="IPR023214">
    <property type="entry name" value="HAD_sf"/>
</dbReference>
<comment type="cofactor">
    <cofactor evidence="1">
        <name>Mg(2+)</name>
        <dbReference type="ChEBI" id="CHEBI:18420"/>
    </cofactor>
</comment>
<dbReference type="EMBL" id="JAAONZ010000002">
    <property type="protein sequence ID" value="NHO64580.1"/>
    <property type="molecule type" value="Genomic_DNA"/>
</dbReference>
<dbReference type="SFLD" id="SFLDS00003">
    <property type="entry name" value="Haloacid_Dehalogenase"/>
    <property type="match status" value="1"/>
</dbReference>
<evidence type="ECO:0000256" key="2">
    <source>
        <dbReference type="ARBA" id="ARBA00022801"/>
    </source>
</evidence>
<protein>
    <submittedName>
        <fullName evidence="4">HAD family hydrolase</fullName>
    </submittedName>
</protein>
<dbReference type="SUPFAM" id="SSF56784">
    <property type="entry name" value="HAD-like"/>
    <property type="match status" value="1"/>
</dbReference>
<dbReference type="NCBIfam" id="TIGR01549">
    <property type="entry name" value="HAD-SF-IA-v1"/>
    <property type="match status" value="1"/>
</dbReference>
<dbReference type="PANTHER" id="PTHR46470:SF3">
    <property type="entry name" value="N-ACYLNEURAMINATE-9-PHOSPHATASE"/>
    <property type="match status" value="1"/>
</dbReference>
<dbReference type="RefSeq" id="WP_167181757.1">
    <property type="nucleotide sequence ID" value="NZ_JAAONZ010000002.1"/>
</dbReference>
<accession>A0A9E5MLT2</accession>
<keyword evidence="3" id="KW-0460">Magnesium</keyword>
<dbReference type="GO" id="GO:0046380">
    <property type="term" value="P:N-acetylneuraminate biosynthetic process"/>
    <property type="evidence" value="ECO:0007669"/>
    <property type="project" value="TreeGrafter"/>
</dbReference>
<dbReference type="NCBIfam" id="TIGR01509">
    <property type="entry name" value="HAD-SF-IA-v3"/>
    <property type="match status" value="1"/>
</dbReference>
<dbReference type="Proteomes" id="UP000787472">
    <property type="component" value="Unassembled WGS sequence"/>
</dbReference>
<comment type="caution">
    <text evidence="4">The sequence shown here is derived from an EMBL/GenBank/DDBJ whole genome shotgun (WGS) entry which is preliminary data.</text>
</comment>
<dbReference type="AlphaFoldDB" id="A0A9E5MLT2"/>
<evidence type="ECO:0000313" key="5">
    <source>
        <dbReference type="Proteomes" id="UP000787472"/>
    </source>
</evidence>
<evidence type="ECO:0000256" key="3">
    <source>
        <dbReference type="ARBA" id="ARBA00022842"/>
    </source>
</evidence>
<evidence type="ECO:0000313" key="4">
    <source>
        <dbReference type="EMBL" id="NHO64580.1"/>
    </source>
</evidence>
<organism evidence="4 5">
    <name type="scientific">Pseudomaricurvus hydrocarbonicus</name>
    <dbReference type="NCBI Taxonomy" id="1470433"/>
    <lineage>
        <taxon>Bacteria</taxon>
        <taxon>Pseudomonadati</taxon>
        <taxon>Pseudomonadota</taxon>
        <taxon>Gammaproteobacteria</taxon>
        <taxon>Cellvibrionales</taxon>
        <taxon>Cellvibrionaceae</taxon>
        <taxon>Pseudomaricurvus</taxon>
    </lineage>
</organism>
<dbReference type="Gene3D" id="1.20.120.710">
    <property type="entry name" value="Haloacid dehalogenase hydrolase-like domain"/>
    <property type="match status" value="1"/>
</dbReference>
<dbReference type="PANTHER" id="PTHR46470">
    <property type="entry name" value="N-ACYLNEURAMINATE-9-PHOSPHATASE"/>
    <property type="match status" value="1"/>
</dbReference>
<proteinExistence type="predicted"/>
<dbReference type="SFLD" id="SFLDG01129">
    <property type="entry name" value="C1.5:_HAD__Beta-PGM__Phosphata"/>
    <property type="match status" value="1"/>
</dbReference>
<sequence>MLKALFLDMDETLCDTKKANAEAQQLLGEAAQQAYGAEHDGFDGQIFSAAYVKGIYREWSEAQRARYMPIIEQRSEGAYRVQLIRDLLAEQGISDVPEEDAQALQDKFDHDRITAFNFYPGIMEFLTEARQLLTLVVITNGPEYSQIPKVEAIKLAEHVDHIIIGGQEPEQKPARSIFEKALKLANCEAHEAIHVGDSLAADIAGAHNSHITSVWIQHQQPLDAELGIEPSHTVMHPDEIPELIWQLHGQ</sequence>
<gene>
    <name evidence="4" type="ORF">G8770_03350</name>
</gene>
<keyword evidence="2 4" id="KW-0378">Hydrolase</keyword>
<dbReference type="InterPro" id="IPR006439">
    <property type="entry name" value="HAD-SF_hydro_IA"/>
</dbReference>
<dbReference type="Pfam" id="PF00702">
    <property type="entry name" value="Hydrolase"/>
    <property type="match status" value="1"/>
</dbReference>